<gene>
    <name evidence="2" type="primary">LOC105265033</name>
</gene>
<proteinExistence type="predicted"/>
<dbReference type="Proteomes" id="UP000694866">
    <property type="component" value="Unplaced"/>
</dbReference>
<sequence length="231" mass="26905">MREESESILSDLYVLHRKTKYGETPTRHWTTYVGEVIKNFEESLVRNMRGTMLSILQFFRGKPLLHVEVDLSPDYFVTFNPDIKEIDAALNSIVAIPTQYIYSTDEFIRILKFGKLSETNDNFVHFNEAVEDLASRVKIERISIIHDTVKSFAHEEREELESAIQWCEEILEMAHNLENAIRINFVLLNTQSLKIRVSTECENLKDLLFVELSKFIASELALERIQTDDNT</sequence>
<dbReference type="RefSeq" id="XP_011300612.1">
    <property type="nucleotide sequence ID" value="XM_011302310.1"/>
</dbReference>
<accession>A0A9R1TYG7</accession>
<protein>
    <submittedName>
        <fullName evidence="2">Uncharacterized protein isoform X2</fullName>
    </submittedName>
</protein>
<keyword evidence="1" id="KW-1185">Reference proteome</keyword>
<name>A0A9R1TYG7_9HYME</name>
<organism evidence="1 2">
    <name type="scientific">Fopius arisanus</name>
    <dbReference type="NCBI Taxonomy" id="64838"/>
    <lineage>
        <taxon>Eukaryota</taxon>
        <taxon>Metazoa</taxon>
        <taxon>Ecdysozoa</taxon>
        <taxon>Arthropoda</taxon>
        <taxon>Hexapoda</taxon>
        <taxon>Insecta</taxon>
        <taxon>Pterygota</taxon>
        <taxon>Neoptera</taxon>
        <taxon>Endopterygota</taxon>
        <taxon>Hymenoptera</taxon>
        <taxon>Apocrita</taxon>
        <taxon>Ichneumonoidea</taxon>
        <taxon>Braconidae</taxon>
        <taxon>Opiinae</taxon>
        <taxon>Fopius</taxon>
    </lineage>
</organism>
<dbReference type="GeneID" id="105265033"/>
<dbReference type="OrthoDB" id="10464480at2759"/>
<reference evidence="2" key="1">
    <citation type="submission" date="2025-08" db="UniProtKB">
        <authorList>
            <consortium name="RefSeq"/>
        </authorList>
    </citation>
    <scope>IDENTIFICATION</scope>
    <source>
        <strain evidence="2">USDA-PBARC FA_bdor</strain>
        <tissue evidence="2">Whole organism</tissue>
    </source>
</reference>
<evidence type="ECO:0000313" key="1">
    <source>
        <dbReference type="Proteomes" id="UP000694866"/>
    </source>
</evidence>
<dbReference type="AlphaFoldDB" id="A0A9R1TYG7"/>
<evidence type="ECO:0000313" key="2">
    <source>
        <dbReference type="RefSeq" id="XP_011300612.1"/>
    </source>
</evidence>